<comment type="caution">
    <text evidence="18">The sequence shown here is derived from an EMBL/GenBank/DDBJ whole genome shotgun (WGS) entry which is preliminary data.</text>
</comment>
<comment type="pathway">
    <text evidence="1">Carbohydrate degradation; glycolysis; D-glyceraldehyde 3-phosphate and glycerone phosphate from D-glucose: step 1/4.</text>
</comment>
<dbReference type="PROSITE" id="PS51382">
    <property type="entry name" value="SPX"/>
    <property type="match status" value="1"/>
</dbReference>
<dbReference type="GO" id="GO:0005536">
    <property type="term" value="F:D-glucose binding"/>
    <property type="evidence" value="ECO:0007669"/>
    <property type="project" value="InterPro"/>
</dbReference>
<dbReference type="Pfam" id="PF25329">
    <property type="entry name" value="C2_GDE1"/>
    <property type="match status" value="1"/>
</dbReference>
<keyword evidence="9" id="KW-0067">ATP-binding</keyword>
<protein>
    <recommendedName>
        <fullName evidence="4">hexokinase</fullName>
        <ecNumber evidence="4">2.7.1.1</ecNumber>
    </recommendedName>
</protein>
<dbReference type="GO" id="GO:0008081">
    <property type="term" value="F:phosphoric diester hydrolase activity"/>
    <property type="evidence" value="ECO:0007669"/>
    <property type="project" value="InterPro"/>
</dbReference>
<dbReference type="FunFam" id="3.40.367.20:FF:000020">
    <property type="entry name" value="Hexokinase-1"/>
    <property type="match status" value="1"/>
</dbReference>
<dbReference type="Gene3D" id="3.40.367.20">
    <property type="match status" value="1"/>
</dbReference>
<dbReference type="EMBL" id="QEAN01000086">
    <property type="protein sequence ID" value="TPX49228.1"/>
    <property type="molecule type" value="Genomic_DNA"/>
</dbReference>
<dbReference type="InterPro" id="IPR022672">
    <property type="entry name" value="Hexokinase_N"/>
</dbReference>
<dbReference type="Gene3D" id="1.25.40.20">
    <property type="entry name" value="Ankyrin repeat-containing domain"/>
    <property type="match status" value="1"/>
</dbReference>
<keyword evidence="10 15" id="KW-0040">ANK repeat</keyword>
<dbReference type="SUPFAM" id="SSF53067">
    <property type="entry name" value="Actin-like ATPase domain"/>
    <property type="match status" value="2"/>
</dbReference>
<dbReference type="InterPro" id="IPR001312">
    <property type="entry name" value="Hexokinase"/>
</dbReference>
<dbReference type="GO" id="GO:0006096">
    <property type="term" value="P:glycolytic process"/>
    <property type="evidence" value="ECO:0007669"/>
    <property type="project" value="UniProtKB-UniPathway"/>
</dbReference>
<evidence type="ECO:0000256" key="7">
    <source>
        <dbReference type="ARBA" id="ARBA00022741"/>
    </source>
</evidence>
<dbReference type="PANTHER" id="PTHR19443">
    <property type="entry name" value="HEXOKINASE"/>
    <property type="match status" value="1"/>
</dbReference>
<dbReference type="Pfam" id="PF03727">
    <property type="entry name" value="Hexokinase_2"/>
    <property type="match status" value="1"/>
</dbReference>
<dbReference type="FunFam" id="3.30.420.40:FF:000805">
    <property type="entry name" value="Hexokinase-2"/>
    <property type="match status" value="1"/>
</dbReference>
<dbReference type="InterPro" id="IPR022673">
    <property type="entry name" value="Hexokinase_C"/>
</dbReference>
<evidence type="ECO:0000256" key="12">
    <source>
        <dbReference type="ARBA" id="ARBA00044613"/>
    </source>
</evidence>
<dbReference type="InterPro" id="IPR043129">
    <property type="entry name" value="ATPase_NBD"/>
</dbReference>
<dbReference type="InterPro" id="IPR057506">
    <property type="entry name" value="C2_GPCPD1"/>
</dbReference>
<dbReference type="GO" id="GO:0001678">
    <property type="term" value="P:intracellular glucose homeostasis"/>
    <property type="evidence" value="ECO:0007669"/>
    <property type="project" value="InterPro"/>
</dbReference>
<dbReference type="Pfam" id="PF00349">
    <property type="entry name" value="Hexokinase_1"/>
    <property type="match status" value="1"/>
</dbReference>
<dbReference type="PROSITE" id="PS50297">
    <property type="entry name" value="ANK_REP_REGION"/>
    <property type="match status" value="3"/>
</dbReference>
<dbReference type="GO" id="GO:0005829">
    <property type="term" value="C:cytosol"/>
    <property type="evidence" value="ECO:0007669"/>
    <property type="project" value="TreeGrafter"/>
</dbReference>
<dbReference type="SUPFAM" id="SSF51695">
    <property type="entry name" value="PLC-like phosphodiesterases"/>
    <property type="match status" value="1"/>
</dbReference>
<dbReference type="Gene3D" id="3.20.20.190">
    <property type="entry name" value="Phosphatidylinositol (PI) phosphodiesterase"/>
    <property type="match status" value="1"/>
</dbReference>
<dbReference type="PROSITE" id="PS51748">
    <property type="entry name" value="HEXOKINASE_2"/>
    <property type="match status" value="1"/>
</dbReference>
<keyword evidence="6" id="KW-0677">Repeat</keyword>
<comment type="catalytic activity">
    <reaction evidence="12">
        <text>a D-hexose + ATP = a D-hexose 6-phosphate + ADP + H(+)</text>
        <dbReference type="Rhea" id="RHEA:22740"/>
        <dbReference type="ChEBI" id="CHEBI:4194"/>
        <dbReference type="ChEBI" id="CHEBI:15378"/>
        <dbReference type="ChEBI" id="CHEBI:30616"/>
        <dbReference type="ChEBI" id="CHEBI:229467"/>
        <dbReference type="ChEBI" id="CHEBI:456216"/>
        <dbReference type="EC" id="2.7.1.1"/>
    </reaction>
    <physiologicalReaction direction="left-to-right" evidence="12">
        <dbReference type="Rhea" id="RHEA:22741"/>
    </physiologicalReaction>
</comment>
<dbReference type="GO" id="GO:0006006">
    <property type="term" value="P:glucose metabolic process"/>
    <property type="evidence" value="ECO:0007669"/>
    <property type="project" value="TreeGrafter"/>
</dbReference>
<evidence type="ECO:0000256" key="15">
    <source>
        <dbReference type="PROSITE-ProRule" id="PRU00023"/>
    </source>
</evidence>
<sequence>MKFGKYIGSQQADYGAVHYLNYKALKKIINSVEQIVASGNTAFNTLAAQNPPGVSDNTASQSTSFLISKSGEPCAEFQAQKTAFFYKLERELEKVNLFYLQKEAECRVRARSLVDKKRILMTRQGPQANASLMSLKDAFLEFQQDLTNLGKYVDINATGFRKILKKWDKRSTQKTQELYLSRQIEIQPCFNNEVLADLTDIAAANITELETIVPGSGVVGDRSLLEQTLANSESVTDDAETELTRALSVFDLARVQQHLEKRKNASGHVEDKDYLSRIFLRACPESSIECLSMLLNTGEVNCNYMDDISNRTCLHETAITGRLDIIKACFAQGAIIEAMDVYGRKPLHYAAMYGRYDVTMFLMSAGASLDSHDHDDCSPLVYSIMGGHTKCAEVLIEKAANVEPSSPTSPIPLSLACQYGHLAITTLLLYRGAHMIPDGDGLLPLHLTARQGHDAVTKLLIEHGANVDGPDNFHGWTPVFYAASEGNLQCVQVLIDAGCRVDVQDEYQWYPWTYALWRGHIQIARLIAVAAGAVSSDLGGIMRNNAKQVDFRLKPMAPSGLFMDDAEVTIATEMHVVPPLNLPPPMIPFRIYGHNYLDKKCYLQIQLGPHQSVTESPIKLFHSRQLSSLKLVISTRPEAGVPYSVILPLKDDSEMYTFLVDDLSSCAIEFDIYPTFVVEKSWTGAGEGERLITPLYDMHLKTVGELSFNLSIVKSFNHPSLSIGGKVETYWKSTRVINNTAASNRGTGLNLVGTILSGHQEQSQHIQSFITASSLAEEYIHAVIQITKDGIPVVYPEWHLPIEGVNIGISSVTFEQAKVLLLRAKSSLEGSNSGSNINGNAENAMGGTTSEGLNRGNGVGARPSVAFMLSKSSSRMSSAELSKIVYDSFLSLEEILTTLPSSVGVSIEIKYPTSTDRTTYSVNDLRTIDDQVDIILKSVYDHASQRSIIFSSFNPSVCTAINWKQPNYGVFFCTRCGFGSKGGMLGSEDLPEPDADRRCGSIKEAVRFAKNSNFLGVVCEATPLIQGPALIPAIKESGLIVASIGLANDNVADARAQDSNGVDAIISGNVWSTQAEMDQREWTVFLVGLTTGLSVAGAASYLLGGTSLSAHHNQNDNRMMSKSSVIVASERPNKGHNKFEISPTPFITSSHLAQVEASFTVSAAKLAEIAAHFTAELDKGLSKDGCEIKAIPSYVTKRPTGNERGTYFALDFGGSNFRVCQVTLGGPGHVPVVQQKDQISEALKAGSGDALFDFFAERTKDFLKQNGMGNGENAKLGFTFSYPVTQTALDKGALMHWNKGFTTSGVVGVDVVEFLQKSFHQKGLQMNVVALVNDTVGTLVAHAYQDPETYIGVILGTGSNAAYVEQMENLKKWKHAPSESGQMIINIEWGAFDNSKMVLPVTKYDDMVDLGSPNPGMQIFEKSMSGKYLGELTRLIILDLVAVGELFEGRSTSELRTNYFFETSYMSTIERDSSPELTDVEGILGNILQVKATSLNDRRIVKKICYLVGRRSARFAAAGIAALVTKIGKLDGCTVAVDGSLFSQYPRYANRMKGALQELLNDDAENITLAQARDGSGIGAALIAALAEK</sequence>
<feature type="domain" description="GP-PDE" evidence="17">
    <location>
        <begin position="749"/>
        <end position="1077"/>
    </location>
</feature>
<dbReference type="UniPathway" id="UPA00109">
    <property type="reaction ID" value="UER00180"/>
</dbReference>
<dbReference type="STRING" id="286115.A0A507DED7"/>
<keyword evidence="11" id="KW-0324">Glycolysis</keyword>
<keyword evidence="8 18" id="KW-0418">Kinase</keyword>
<evidence type="ECO:0000256" key="4">
    <source>
        <dbReference type="ARBA" id="ARBA00012324"/>
    </source>
</evidence>
<evidence type="ECO:0000256" key="8">
    <source>
        <dbReference type="ARBA" id="ARBA00022777"/>
    </source>
</evidence>
<dbReference type="VEuPathDB" id="FungiDB:SeMB42_g02685"/>
<evidence type="ECO:0000256" key="1">
    <source>
        <dbReference type="ARBA" id="ARBA00004888"/>
    </source>
</evidence>
<dbReference type="InterPro" id="IPR002110">
    <property type="entry name" value="Ankyrin_rpt"/>
</dbReference>
<dbReference type="CDD" id="cd14483">
    <property type="entry name" value="SPX_PHO81_NUC-2_like"/>
    <property type="match status" value="1"/>
</dbReference>
<dbReference type="SMART" id="SM00248">
    <property type="entry name" value="ANK"/>
    <property type="match status" value="7"/>
</dbReference>
<dbReference type="EC" id="2.7.1.1" evidence="4"/>
<evidence type="ECO:0000256" key="3">
    <source>
        <dbReference type="ARBA" id="ARBA00009225"/>
    </source>
</evidence>
<evidence type="ECO:0000256" key="9">
    <source>
        <dbReference type="ARBA" id="ARBA00022840"/>
    </source>
</evidence>
<comment type="similarity">
    <text evidence="3">Belongs to the hexokinase family.</text>
</comment>
<dbReference type="PRINTS" id="PR01415">
    <property type="entry name" value="ANKYRIN"/>
</dbReference>
<comment type="catalytic activity">
    <reaction evidence="13">
        <text>D-fructose + ATP = D-fructose 6-phosphate + ADP + H(+)</text>
        <dbReference type="Rhea" id="RHEA:16125"/>
        <dbReference type="ChEBI" id="CHEBI:15378"/>
        <dbReference type="ChEBI" id="CHEBI:30616"/>
        <dbReference type="ChEBI" id="CHEBI:37721"/>
        <dbReference type="ChEBI" id="CHEBI:61527"/>
        <dbReference type="ChEBI" id="CHEBI:456216"/>
        <dbReference type="EC" id="2.7.1.1"/>
    </reaction>
    <physiologicalReaction direction="left-to-right" evidence="13">
        <dbReference type="Rhea" id="RHEA:16126"/>
    </physiologicalReaction>
</comment>
<dbReference type="Pfam" id="PF12796">
    <property type="entry name" value="Ank_2"/>
    <property type="match status" value="2"/>
</dbReference>
<evidence type="ECO:0000313" key="19">
    <source>
        <dbReference type="Proteomes" id="UP000317494"/>
    </source>
</evidence>
<dbReference type="Pfam" id="PF03009">
    <property type="entry name" value="GDPD"/>
    <property type="match status" value="1"/>
</dbReference>
<keyword evidence="5" id="KW-0808">Transferase</keyword>
<gene>
    <name evidence="18" type="ORF">SeMB42_g02685</name>
</gene>
<dbReference type="InterPro" id="IPR036770">
    <property type="entry name" value="Ankyrin_rpt-contain_sf"/>
</dbReference>
<feature type="repeat" description="ANK" evidence="15">
    <location>
        <begin position="440"/>
        <end position="472"/>
    </location>
</feature>
<evidence type="ECO:0000256" key="5">
    <source>
        <dbReference type="ARBA" id="ARBA00022679"/>
    </source>
</evidence>
<dbReference type="PANTHER" id="PTHR19443:SF16">
    <property type="entry name" value="HEXOKINASE TYPE 1-RELATED"/>
    <property type="match status" value="1"/>
</dbReference>
<dbReference type="Pfam" id="PF03105">
    <property type="entry name" value="SPX"/>
    <property type="match status" value="1"/>
</dbReference>
<dbReference type="InterPro" id="IPR004331">
    <property type="entry name" value="SPX_dom"/>
</dbReference>
<keyword evidence="19" id="KW-1185">Reference proteome</keyword>
<dbReference type="InterPro" id="IPR030395">
    <property type="entry name" value="GP_PDE_dom"/>
</dbReference>
<evidence type="ECO:0000256" key="13">
    <source>
        <dbReference type="ARBA" id="ARBA00047905"/>
    </source>
</evidence>
<comment type="pathway">
    <text evidence="2">Carbohydrate metabolism; hexose metabolism.</text>
</comment>
<feature type="repeat" description="ANK" evidence="15">
    <location>
        <begin position="474"/>
        <end position="506"/>
    </location>
</feature>
<reference evidence="18 19" key="1">
    <citation type="journal article" date="2019" name="Sci. Rep.">
        <title>Comparative genomics of chytrid fungi reveal insights into the obligate biotrophic and pathogenic lifestyle of Synchytrium endobioticum.</title>
        <authorList>
            <person name="van de Vossenberg B.T.L.H."/>
            <person name="Warris S."/>
            <person name="Nguyen H.D.T."/>
            <person name="van Gent-Pelzer M.P.E."/>
            <person name="Joly D.L."/>
            <person name="van de Geest H.C."/>
            <person name="Bonants P.J.M."/>
            <person name="Smith D.S."/>
            <person name="Levesque C.A."/>
            <person name="van der Lee T.A.J."/>
        </authorList>
    </citation>
    <scope>NUCLEOTIDE SEQUENCE [LARGE SCALE GENOMIC DNA]</scope>
    <source>
        <strain evidence="18 19">MB42</strain>
    </source>
</reference>
<dbReference type="Proteomes" id="UP000317494">
    <property type="component" value="Unassembled WGS sequence"/>
</dbReference>
<feature type="domain" description="SPX" evidence="16">
    <location>
        <begin position="1"/>
        <end position="181"/>
    </location>
</feature>
<evidence type="ECO:0000256" key="14">
    <source>
        <dbReference type="ARBA" id="ARBA00048160"/>
    </source>
</evidence>
<proteinExistence type="inferred from homology"/>
<comment type="catalytic activity">
    <reaction evidence="14">
        <text>D-glucose + ATP = D-glucose 6-phosphate + ADP + H(+)</text>
        <dbReference type="Rhea" id="RHEA:17825"/>
        <dbReference type="ChEBI" id="CHEBI:4167"/>
        <dbReference type="ChEBI" id="CHEBI:15378"/>
        <dbReference type="ChEBI" id="CHEBI:30616"/>
        <dbReference type="ChEBI" id="CHEBI:61548"/>
        <dbReference type="ChEBI" id="CHEBI:456216"/>
        <dbReference type="EC" id="2.7.1.1"/>
    </reaction>
    <physiologicalReaction direction="left-to-right" evidence="14">
        <dbReference type="Rhea" id="RHEA:17826"/>
    </physiologicalReaction>
</comment>
<feature type="repeat" description="ANK" evidence="15">
    <location>
        <begin position="342"/>
        <end position="374"/>
    </location>
</feature>
<dbReference type="Gene3D" id="3.30.420.40">
    <property type="match status" value="1"/>
</dbReference>
<dbReference type="GO" id="GO:0008865">
    <property type="term" value="F:fructokinase activity"/>
    <property type="evidence" value="ECO:0007669"/>
    <property type="project" value="TreeGrafter"/>
</dbReference>
<accession>A0A507DED7</accession>
<evidence type="ECO:0000259" key="16">
    <source>
        <dbReference type="PROSITE" id="PS51382"/>
    </source>
</evidence>
<keyword evidence="7" id="KW-0547">Nucleotide-binding</keyword>
<dbReference type="PRINTS" id="PR00475">
    <property type="entry name" value="HEXOKINASE"/>
</dbReference>
<evidence type="ECO:0000256" key="6">
    <source>
        <dbReference type="ARBA" id="ARBA00022737"/>
    </source>
</evidence>
<dbReference type="InterPro" id="IPR017946">
    <property type="entry name" value="PLC-like_Pdiesterase_TIM-brl"/>
</dbReference>
<evidence type="ECO:0000256" key="2">
    <source>
        <dbReference type="ARBA" id="ARBA00005028"/>
    </source>
</evidence>
<dbReference type="SUPFAM" id="SSF48403">
    <property type="entry name" value="Ankyrin repeat"/>
    <property type="match status" value="1"/>
</dbReference>
<name>A0A507DED7_9FUNG</name>
<dbReference type="CDD" id="cd24018">
    <property type="entry name" value="ASKHA_NBD_HK_fungi"/>
    <property type="match status" value="1"/>
</dbReference>
<evidence type="ECO:0000256" key="11">
    <source>
        <dbReference type="ARBA" id="ARBA00023152"/>
    </source>
</evidence>
<dbReference type="GO" id="GO:0004340">
    <property type="term" value="F:glucokinase activity"/>
    <property type="evidence" value="ECO:0007669"/>
    <property type="project" value="TreeGrafter"/>
</dbReference>
<organism evidence="18 19">
    <name type="scientific">Synchytrium endobioticum</name>
    <dbReference type="NCBI Taxonomy" id="286115"/>
    <lineage>
        <taxon>Eukaryota</taxon>
        <taxon>Fungi</taxon>
        <taxon>Fungi incertae sedis</taxon>
        <taxon>Chytridiomycota</taxon>
        <taxon>Chytridiomycota incertae sedis</taxon>
        <taxon>Chytridiomycetes</taxon>
        <taxon>Synchytriales</taxon>
        <taxon>Synchytriaceae</taxon>
        <taxon>Synchytrium</taxon>
    </lineage>
</organism>
<dbReference type="GO" id="GO:0005524">
    <property type="term" value="F:ATP binding"/>
    <property type="evidence" value="ECO:0007669"/>
    <property type="project" value="UniProtKB-KW"/>
</dbReference>
<dbReference type="PROSITE" id="PS51704">
    <property type="entry name" value="GP_PDE"/>
    <property type="match status" value="1"/>
</dbReference>
<dbReference type="GO" id="GO:0006629">
    <property type="term" value="P:lipid metabolic process"/>
    <property type="evidence" value="ECO:0007669"/>
    <property type="project" value="InterPro"/>
</dbReference>
<evidence type="ECO:0000259" key="17">
    <source>
        <dbReference type="PROSITE" id="PS51704"/>
    </source>
</evidence>
<evidence type="ECO:0000313" key="18">
    <source>
        <dbReference type="EMBL" id="TPX49228.1"/>
    </source>
</evidence>
<evidence type="ECO:0000256" key="10">
    <source>
        <dbReference type="ARBA" id="ARBA00023043"/>
    </source>
</evidence>
<dbReference type="GO" id="GO:0005739">
    <property type="term" value="C:mitochondrion"/>
    <property type="evidence" value="ECO:0007669"/>
    <property type="project" value="TreeGrafter"/>
</dbReference>
<dbReference type="PROSITE" id="PS50088">
    <property type="entry name" value="ANK_REPEAT"/>
    <property type="match status" value="3"/>
</dbReference>